<dbReference type="SUPFAM" id="SSF81296">
    <property type="entry name" value="E set domains"/>
    <property type="match status" value="2"/>
</dbReference>
<evidence type="ECO:0000259" key="12">
    <source>
        <dbReference type="Pfam" id="PF05425"/>
    </source>
</evidence>
<evidence type="ECO:0000256" key="1">
    <source>
        <dbReference type="ARBA" id="ARBA00004651"/>
    </source>
</evidence>
<evidence type="ECO:0008006" key="15">
    <source>
        <dbReference type="Google" id="ProtNLM"/>
    </source>
</evidence>
<keyword evidence="14" id="KW-1185">Reference proteome</keyword>
<dbReference type="GO" id="GO:0042597">
    <property type="term" value="C:periplasmic space"/>
    <property type="evidence" value="ECO:0007669"/>
    <property type="project" value="InterPro"/>
</dbReference>
<dbReference type="InterPro" id="IPR008457">
    <property type="entry name" value="Cu-R_CopD_dom"/>
</dbReference>
<dbReference type="RefSeq" id="WP_119603043.1">
    <property type="nucleotide sequence ID" value="NZ_QXQA01000026.1"/>
</dbReference>
<feature type="domain" description="CopC" evidence="11">
    <location>
        <begin position="134"/>
        <end position="209"/>
    </location>
</feature>
<name>A0A3A1UKV2_9BACL</name>
<proteinExistence type="predicted"/>
<evidence type="ECO:0000256" key="3">
    <source>
        <dbReference type="ARBA" id="ARBA00022692"/>
    </source>
</evidence>
<dbReference type="AlphaFoldDB" id="A0A3A1UKV2"/>
<dbReference type="GO" id="GO:0006825">
    <property type="term" value="P:copper ion transport"/>
    <property type="evidence" value="ECO:0007669"/>
    <property type="project" value="InterPro"/>
</dbReference>
<feature type="transmembrane region" description="Helical" evidence="9">
    <location>
        <begin position="416"/>
        <end position="436"/>
    </location>
</feature>
<dbReference type="InterPro" id="IPR032694">
    <property type="entry name" value="CopC/D"/>
</dbReference>
<evidence type="ECO:0000256" key="7">
    <source>
        <dbReference type="ARBA" id="ARBA00023008"/>
    </source>
</evidence>
<feature type="transmembrane region" description="Helical" evidence="9">
    <location>
        <begin position="369"/>
        <end position="395"/>
    </location>
</feature>
<evidence type="ECO:0000313" key="13">
    <source>
        <dbReference type="EMBL" id="RIX46544.1"/>
    </source>
</evidence>
<feature type="transmembrane region" description="Helical" evidence="9">
    <location>
        <begin position="252"/>
        <end position="270"/>
    </location>
</feature>
<dbReference type="Pfam" id="PF05425">
    <property type="entry name" value="CopD"/>
    <property type="match status" value="1"/>
</dbReference>
<evidence type="ECO:0000256" key="8">
    <source>
        <dbReference type="ARBA" id="ARBA00023136"/>
    </source>
</evidence>
<protein>
    <recommendedName>
        <fullName evidence="15">Copper resistance protein CopC</fullName>
    </recommendedName>
</protein>
<feature type="transmembrane region" description="Helical" evidence="9">
    <location>
        <begin position="448"/>
        <end position="469"/>
    </location>
</feature>
<evidence type="ECO:0000256" key="2">
    <source>
        <dbReference type="ARBA" id="ARBA00022475"/>
    </source>
</evidence>
<dbReference type="InterPro" id="IPR007348">
    <property type="entry name" value="CopC_dom"/>
</dbReference>
<feature type="chain" id="PRO_5039670693" description="Copper resistance protein CopC" evidence="10">
    <location>
        <begin position="21"/>
        <end position="631"/>
    </location>
</feature>
<feature type="transmembrane region" description="Helical" evidence="9">
    <location>
        <begin position="346"/>
        <end position="363"/>
    </location>
</feature>
<feature type="transmembrane region" description="Helical" evidence="9">
    <location>
        <begin position="489"/>
        <end position="507"/>
    </location>
</feature>
<sequence length="631" mass="71409">MKRFAVLFFFLITLIPITQADAHSPIEKRFPNVNAVMETPPEQVELYFEDPVQIHRSSVTVRSEEETEVQLGKAQLDPDNNRRIFVALQHNLPPGKYTVDIDVVAMDGHALKEKYTFEVKVVKATPEERFQNLQLVRSVPEDGTIVKNTPSRIEVWYNEDVDEMPYFGLLDDHQHIVDTAKPTVDPADPKHYILELEQDLPGGTYAVHFYPRIGDRTTVNIVYFAIDHFTSITGNREFSYDKLWDQLGLLQWAHWLSYFGLLTLTGGTLFRSMLGNSRLGEEKRWARFAQGMYGLSILSILLELIMYRVGYSQVVFYDFLHFTFVWITIAQFVTVLISVWIKKWRLVVLSIAVLSEAFIGHSVDPAYGGVWMMGVDLIHLFASAVWIGGLSALLIRMPKENGKEWLQHAGRLFSKWALASYLAIGLSGVVMTVQYVPAFSMQSLFTSYWGQMLILKVLLFLVILIFAVWQRRLLKRMAESMAYRFQKNVKIEIVLAVLVVLAASFLVDLSPKEAGQSIEPASQTIEGITASVHISPFKVGANDVTIRLSDDTEVAYVRAKFSTTLGGGVENTAFKLEDGLYKLTGNIFHGAGSVKMELQAVKRNGEKLVYPPFTIQVPGYMPNDIEIENEG</sequence>
<gene>
    <name evidence="13" type="ORF">D3P08_25995</name>
</gene>
<evidence type="ECO:0000313" key="14">
    <source>
        <dbReference type="Proteomes" id="UP000266482"/>
    </source>
</evidence>
<keyword evidence="3 9" id="KW-0812">Transmembrane</keyword>
<dbReference type="PANTHER" id="PTHR34820">
    <property type="entry name" value="INNER MEMBRANE PROTEIN YEBZ"/>
    <property type="match status" value="1"/>
</dbReference>
<dbReference type="OrthoDB" id="2353937at2"/>
<feature type="domain" description="Copper resistance protein D" evidence="12">
    <location>
        <begin position="409"/>
        <end position="506"/>
    </location>
</feature>
<dbReference type="Pfam" id="PF04234">
    <property type="entry name" value="CopC"/>
    <property type="match status" value="2"/>
</dbReference>
<feature type="domain" description="CopC" evidence="11">
    <location>
        <begin position="23"/>
        <end position="119"/>
    </location>
</feature>
<evidence type="ECO:0000256" key="10">
    <source>
        <dbReference type="SAM" id="SignalP"/>
    </source>
</evidence>
<keyword evidence="5 10" id="KW-0732">Signal</keyword>
<feature type="transmembrane region" description="Helical" evidence="9">
    <location>
        <begin position="319"/>
        <end position="339"/>
    </location>
</feature>
<comment type="subcellular location">
    <subcellularLocation>
        <location evidence="1">Cell membrane</location>
        <topology evidence="1">Multi-pass membrane protein</topology>
    </subcellularLocation>
</comment>
<evidence type="ECO:0000256" key="9">
    <source>
        <dbReference type="SAM" id="Phobius"/>
    </source>
</evidence>
<evidence type="ECO:0000259" key="11">
    <source>
        <dbReference type="Pfam" id="PF04234"/>
    </source>
</evidence>
<dbReference type="EMBL" id="QXQA01000026">
    <property type="protein sequence ID" value="RIX46544.1"/>
    <property type="molecule type" value="Genomic_DNA"/>
</dbReference>
<reference evidence="13 14" key="1">
    <citation type="submission" date="2018-09" db="EMBL/GenBank/DDBJ databases">
        <title>Paenibacillus aracenensis nov. sp. isolated from a cave in southern Spain.</title>
        <authorList>
            <person name="Jurado V."/>
            <person name="Gutierrez-Patricio S."/>
            <person name="Gonzalez-Pimentel J.L."/>
            <person name="Miller A.Z."/>
            <person name="Laiz L."/>
            <person name="Saiz-Jimenez C."/>
        </authorList>
    </citation>
    <scope>NUCLEOTIDE SEQUENCE [LARGE SCALE GENOMIC DNA]</scope>
    <source>
        <strain evidence="13 14">DSM 22867</strain>
    </source>
</reference>
<dbReference type="PANTHER" id="PTHR34820:SF4">
    <property type="entry name" value="INNER MEMBRANE PROTEIN YEBZ"/>
    <property type="match status" value="1"/>
</dbReference>
<organism evidence="13 14">
    <name type="scientific">Paenibacillus nanensis</name>
    <dbReference type="NCBI Taxonomy" id="393251"/>
    <lineage>
        <taxon>Bacteria</taxon>
        <taxon>Bacillati</taxon>
        <taxon>Bacillota</taxon>
        <taxon>Bacilli</taxon>
        <taxon>Bacillales</taxon>
        <taxon>Paenibacillaceae</taxon>
        <taxon>Paenibacillus</taxon>
    </lineage>
</organism>
<keyword evidence="2" id="KW-1003">Cell membrane</keyword>
<dbReference type="InterPro" id="IPR014756">
    <property type="entry name" value="Ig_E-set"/>
</dbReference>
<keyword evidence="4" id="KW-0479">Metal-binding</keyword>
<evidence type="ECO:0000256" key="4">
    <source>
        <dbReference type="ARBA" id="ARBA00022723"/>
    </source>
</evidence>
<accession>A0A3A1UKV2</accession>
<keyword evidence="7" id="KW-0186">Copper</keyword>
<dbReference type="GO" id="GO:0005507">
    <property type="term" value="F:copper ion binding"/>
    <property type="evidence" value="ECO:0007669"/>
    <property type="project" value="InterPro"/>
</dbReference>
<keyword evidence="6 9" id="KW-1133">Transmembrane helix</keyword>
<evidence type="ECO:0000256" key="5">
    <source>
        <dbReference type="ARBA" id="ARBA00022729"/>
    </source>
</evidence>
<dbReference type="Gene3D" id="2.60.40.1220">
    <property type="match status" value="2"/>
</dbReference>
<dbReference type="InterPro" id="IPR014755">
    <property type="entry name" value="Cu-Rt/internalin_Ig-like"/>
</dbReference>
<feature type="transmembrane region" description="Helical" evidence="9">
    <location>
        <begin position="291"/>
        <end position="307"/>
    </location>
</feature>
<evidence type="ECO:0000256" key="6">
    <source>
        <dbReference type="ARBA" id="ARBA00022989"/>
    </source>
</evidence>
<dbReference type="Proteomes" id="UP000266482">
    <property type="component" value="Unassembled WGS sequence"/>
</dbReference>
<comment type="caution">
    <text evidence="13">The sequence shown here is derived from an EMBL/GenBank/DDBJ whole genome shotgun (WGS) entry which is preliminary data.</text>
</comment>
<feature type="signal peptide" evidence="10">
    <location>
        <begin position="1"/>
        <end position="20"/>
    </location>
</feature>
<dbReference type="GO" id="GO:0005886">
    <property type="term" value="C:plasma membrane"/>
    <property type="evidence" value="ECO:0007669"/>
    <property type="project" value="UniProtKB-SubCell"/>
</dbReference>
<keyword evidence="8 9" id="KW-0472">Membrane</keyword>
<dbReference type="GO" id="GO:0046688">
    <property type="term" value="P:response to copper ion"/>
    <property type="evidence" value="ECO:0007669"/>
    <property type="project" value="InterPro"/>
</dbReference>